<evidence type="ECO:0000256" key="1">
    <source>
        <dbReference type="SAM" id="MobiDB-lite"/>
    </source>
</evidence>
<comment type="caution">
    <text evidence="2">The sequence shown here is derived from an EMBL/GenBank/DDBJ whole genome shotgun (WGS) entry which is preliminary data.</text>
</comment>
<keyword evidence="3" id="KW-1185">Reference proteome</keyword>
<feature type="region of interest" description="Disordered" evidence="1">
    <location>
        <begin position="131"/>
        <end position="150"/>
    </location>
</feature>
<reference evidence="2 3" key="1">
    <citation type="submission" date="2021-06" db="EMBL/GenBank/DDBJ databases">
        <authorList>
            <person name="Kallberg Y."/>
            <person name="Tangrot J."/>
            <person name="Rosling A."/>
        </authorList>
    </citation>
    <scope>NUCLEOTIDE SEQUENCE [LARGE SCALE GENOMIC DNA]</scope>
    <source>
        <strain evidence="2 3">120-4 pot B 10/14</strain>
    </source>
</reference>
<dbReference type="Proteomes" id="UP000789901">
    <property type="component" value="Unassembled WGS sequence"/>
</dbReference>
<evidence type="ECO:0000313" key="2">
    <source>
        <dbReference type="EMBL" id="CAG8848587.1"/>
    </source>
</evidence>
<feature type="region of interest" description="Disordered" evidence="1">
    <location>
        <begin position="1"/>
        <end position="23"/>
    </location>
</feature>
<name>A0ABN7X7Y0_GIGMA</name>
<accession>A0ABN7X7Y0</accession>
<protein>
    <submittedName>
        <fullName evidence="2">8389_t:CDS:1</fullName>
    </submittedName>
</protein>
<gene>
    <name evidence="2" type="ORF">GMARGA_LOCUS39255</name>
</gene>
<dbReference type="EMBL" id="CAJVQB010092722">
    <property type="protein sequence ID" value="CAG8848587.1"/>
    <property type="molecule type" value="Genomic_DNA"/>
</dbReference>
<proteinExistence type="predicted"/>
<sequence>MPRPSKKKRKVAAASKARRMKKRRLDNDVFSENECGFDVNEDDGQTTGEVHINAMVKLMEASKIWLKNKRPLTYTGNSRTTKWRRKISFANAALHTPTLETFFKNNDKEEVPTNVPFTIELQEDHEIEIEEDMQENDSLKVAAEDLQKDI</sequence>
<evidence type="ECO:0000313" key="3">
    <source>
        <dbReference type="Proteomes" id="UP000789901"/>
    </source>
</evidence>
<organism evidence="2 3">
    <name type="scientific">Gigaspora margarita</name>
    <dbReference type="NCBI Taxonomy" id="4874"/>
    <lineage>
        <taxon>Eukaryota</taxon>
        <taxon>Fungi</taxon>
        <taxon>Fungi incertae sedis</taxon>
        <taxon>Mucoromycota</taxon>
        <taxon>Glomeromycotina</taxon>
        <taxon>Glomeromycetes</taxon>
        <taxon>Diversisporales</taxon>
        <taxon>Gigasporaceae</taxon>
        <taxon>Gigaspora</taxon>
    </lineage>
</organism>